<dbReference type="Pfam" id="PF00877">
    <property type="entry name" value="NLPC_P60"/>
    <property type="match status" value="1"/>
</dbReference>
<gene>
    <name evidence="7" type="ORF">ACFSQ0_10465</name>
</gene>
<dbReference type="SUPFAM" id="SSF54001">
    <property type="entry name" value="Cysteine proteinases"/>
    <property type="match status" value="1"/>
</dbReference>
<dbReference type="InterPro" id="IPR051202">
    <property type="entry name" value="Peptidase_C40"/>
</dbReference>
<reference evidence="8" key="1">
    <citation type="journal article" date="2019" name="Int. J. Syst. Evol. Microbiol.">
        <title>The Global Catalogue of Microorganisms (GCM) 10K type strain sequencing project: providing services to taxonomists for standard genome sequencing and annotation.</title>
        <authorList>
            <consortium name="The Broad Institute Genomics Platform"/>
            <consortium name="The Broad Institute Genome Sequencing Center for Infectious Disease"/>
            <person name="Wu L."/>
            <person name="Ma J."/>
        </authorList>
    </citation>
    <scope>NUCLEOTIDE SEQUENCE [LARGE SCALE GENOMIC DNA]</scope>
    <source>
        <strain evidence="8">KCTC 42255</strain>
    </source>
</reference>
<dbReference type="PANTHER" id="PTHR47053:SF1">
    <property type="entry name" value="MUREIN DD-ENDOPEPTIDASE MEPH-RELATED"/>
    <property type="match status" value="1"/>
</dbReference>
<protein>
    <submittedName>
        <fullName evidence="7">C40 family peptidase</fullName>
    </submittedName>
</protein>
<feature type="chain" id="PRO_5046676570" evidence="5">
    <location>
        <begin position="22"/>
        <end position="158"/>
    </location>
</feature>
<keyword evidence="3" id="KW-0378">Hydrolase</keyword>
<dbReference type="PANTHER" id="PTHR47053">
    <property type="entry name" value="MUREIN DD-ENDOPEPTIDASE MEPH-RELATED"/>
    <property type="match status" value="1"/>
</dbReference>
<evidence type="ECO:0000313" key="8">
    <source>
        <dbReference type="Proteomes" id="UP001597357"/>
    </source>
</evidence>
<comment type="similarity">
    <text evidence="1">Belongs to the peptidase C40 family.</text>
</comment>
<name>A0ABW5SFC6_9FLAO</name>
<dbReference type="RefSeq" id="WP_379047934.1">
    <property type="nucleotide sequence ID" value="NZ_JBHULZ010000041.1"/>
</dbReference>
<dbReference type="PROSITE" id="PS51257">
    <property type="entry name" value="PROKAR_LIPOPROTEIN"/>
    <property type="match status" value="1"/>
</dbReference>
<keyword evidence="8" id="KW-1185">Reference proteome</keyword>
<evidence type="ECO:0000256" key="2">
    <source>
        <dbReference type="ARBA" id="ARBA00022670"/>
    </source>
</evidence>
<feature type="signal peptide" evidence="5">
    <location>
        <begin position="1"/>
        <end position="21"/>
    </location>
</feature>
<dbReference type="Proteomes" id="UP001597357">
    <property type="component" value="Unassembled WGS sequence"/>
</dbReference>
<sequence>MKIKAFSLLLLLILSACGSKREVASKNNKNKTTTEKIISYARSFEGTPYKFGGTTKRGMDCSGLIYTSFLSQDISLPRVSSEMAKKGKTLRQREIRPGDLVFFRTNKRRRRINHVGLVVNHDKSGIYFIHSSTSRGVIVSKLEENYWKKAYVLAKRIL</sequence>
<evidence type="ECO:0000259" key="6">
    <source>
        <dbReference type="PROSITE" id="PS51935"/>
    </source>
</evidence>
<evidence type="ECO:0000256" key="3">
    <source>
        <dbReference type="ARBA" id="ARBA00022801"/>
    </source>
</evidence>
<organism evidence="7 8">
    <name type="scientific">Mesonia sediminis</name>
    <dbReference type="NCBI Taxonomy" id="1703946"/>
    <lineage>
        <taxon>Bacteria</taxon>
        <taxon>Pseudomonadati</taxon>
        <taxon>Bacteroidota</taxon>
        <taxon>Flavobacteriia</taxon>
        <taxon>Flavobacteriales</taxon>
        <taxon>Flavobacteriaceae</taxon>
        <taxon>Mesonia</taxon>
    </lineage>
</organism>
<evidence type="ECO:0000256" key="5">
    <source>
        <dbReference type="SAM" id="SignalP"/>
    </source>
</evidence>
<evidence type="ECO:0000313" key="7">
    <source>
        <dbReference type="EMBL" id="MFD2698416.1"/>
    </source>
</evidence>
<dbReference type="InterPro" id="IPR038765">
    <property type="entry name" value="Papain-like_cys_pep_sf"/>
</dbReference>
<keyword evidence="2" id="KW-0645">Protease</keyword>
<comment type="caution">
    <text evidence="7">The sequence shown here is derived from an EMBL/GenBank/DDBJ whole genome shotgun (WGS) entry which is preliminary data.</text>
</comment>
<accession>A0ABW5SFC6</accession>
<dbReference type="Gene3D" id="3.90.1720.10">
    <property type="entry name" value="endopeptidase domain like (from Nostoc punctiforme)"/>
    <property type="match status" value="1"/>
</dbReference>
<evidence type="ECO:0000256" key="1">
    <source>
        <dbReference type="ARBA" id="ARBA00007074"/>
    </source>
</evidence>
<dbReference type="PROSITE" id="PS51935">
    <property type="entry name" value="NLPC_P60"/>
    <property type="match status" value="1"/>
</dbReference>
<feature type="domain" description="NlpC/P60" evidence="6">
    <location>
        <begin position="31"/>
        <end position="158"/>
    </location>
</feature>
<proteinExistence type="inferred from homology"/>
<keyword evidence="5" id="KW-0732">Signal</keyword>
<evidence type="ECO:0000256" key="4">
    <source>
        <dbReference type="ARBA" id="ARBA00022807"/>
    </source>
</evidence>
<keyword evidence="4" id="KW-0788">Thiol protease</keyword>
<dbReference type="EMBL" id="JBHULZ010000041">
    <property type="protein sequence ID" value="MFD2698416.1"/>
    <property type="molecule type" value="Genomic_DNA"/>
</dbReference>
<dbReference type="InterPro" id="IPR000064">
    <property type="entry name" value="NLP_P60_dom"/>
</dbReference>